<dbReference type="AlphaFoldDB" id="A0A974P5H9"/>
<organism evidence="6">
    <name type="scientific">Phenylobacterium glaciei</name>
    <dbReference type="NCBI Taxonomy" id="2803784"/>
    <lineage>
        <taxon>Bacteria</taxon>
        <taxon>Pseudomonadati</taxon>
        <taxon>Pseudomonadota</taxon>
        <taxon>Alphaproteobacteria</taxon>
        <taxon>Caulobacterales</taxon>
        <taxon>Caulobacteraceae</taxon>
        <taxon>Phenylobacterium</taxon>
    </lineage>
</organism>
<feature type="compositionally biased region" description="Basic residues" evidence="4">
    <location>
        <begin position="51"/>
        <end position="65"/>
    </location>
</feature>
<sequence length="275" mass="31111">MPCPLERLALVGDQGRGAWSSSRPPRLLTRLRASIWTPWPQTPEGAERRGWRARRHLGGAGRRLRRGEAKSPGRLRQPRRHLDLRWGSHTWPRSLDRQIPRQREPHRHWPHRSGLRRHGEDRWPQSEPLSPTPSPGASRIPCDAPLRPPAPGRRLHMVSLSGAIEVRPSLLSSYDTFLRATHAITRHAEDVAAAYRRTVFNVLACNRDDHTRQHSFLMSERGDWRLAPAYDLTFSAGPGGEHYLDIEGKADIPPGARPGARAPARTECSADRRGD</sequence>
<name>A0A974P5H9_9CAUL</name>
<dbReference type="InterPro" id="IPR012893">
    <property type="entry name" value="HipA-like_C"/>
</dbReference>
<evidence type="ECO:0000256" key="2">
    <source>
        <dbReference type="ARBA" id="ARBA00022679"/>
    </source>
</evidence>
<comment type="similarity">
    <text evidence="1">Belongs to the HipA Ser/Thr kinase family.</text>
</comment>
<dbReference type="PANTHER" id="PTHR37419">
    <property type="entry name" value="SERINE/THREONINE-PROTEIN KINASE TOXIN HIPA"/>
    <property type="match status" value="1"/>
</dbReference>
<evidence type="ECO:0000313" key="6">
    <source>
        <dbReference type="EMBL" id="QQZ51606.1"/>
    </source>
</evidence>
<keyword evidence="3" id="KW-0418">Kinase</keyword>
<protein>
    <submittedName>
        <fullName evidence="6">HipA domain-containing protein</fullName>
    </submittedName>
</protein>
<evidence type="ECO:0000256" key="4">
    <source>
        <dbReference type="SAM" id="MobiDB-lite"/>
    </source>
</evidence>
<dbReference type="Pfam" id="PF07804">
    <property type="entry name" value="HipA_C"/>
    <property type="match status" value="1"/>
</dbReference>
<dbReference type="GO" id="GO:0004674">
    <property type="term" value="F:protein serine/threonine kinase activity"/>
    <property type="evidence" value="ECO:0007669"/>
    <property type="project" value="TreeGrafter"/>
</dbReference>
<dbReference type="InterPro" id="IPR052028">
    <property type="entry name" value="HipA_Ser/Thr_kinase"/>
</dbReference>
<feature type="region of interest" description="Disordered" evidence="4">
    <location>
        <begin position="96"/>
        <end position="147"/>
    </location>
</feature>
<dbReference type="PANTHER" id="PTHR37419:SF8">
    <property type="entry name" value="TOXIN YJJJ"/>
    <property type="match status" value="1"/>
</dbReference>
<dbReference type="GO" id="GO:0005829">
    <property type="term" value="C:cytosol"/>
    <property type="evidence" value="ECO:0007669"/>
    <property type="project" value="TreeGrafter"/>
</dbReference>
<keyword evidence="2" id="KW-0808">Transferase</keyword>
<reference evidence="6" key="1">
    <citation type="submission" date="2021-01" db="EMBL/GenBank/DDBJ databases">
        <title>Genome sequence of Phenylobacterium sp. 20VBR1 isolated from a valley glaceir, Ny-Alesund, Svalbard.</title>
        <authorList>
            <person name="Thomas F.A."/>
            <person name="Krishnan K.P."/>
            <person name="Sinha R.K."/>
        </authorList>
    </citation>
    <scope>NUCLEOTIDE SEQUENCE</scope>
    <source>
        <strain evidence="6">20VBR1</strain>
    </source>
</reference>
<evidence type="ECO:0000256" key="3">
    <source>
        <dbReference type="ARBA" id="ARBA00022777"/>
    </source>
</evidence>
<accession>A0A974P5H9</accession>
<proteinExistence type="inferred from homology"/>
<dbReference type="EMBL" id="CP068570">
    <property type="protein sequence ID" value="QQZ51606.1"/>
    <property type="molecule type" value="Genomic_DNA"/>
</dbReference>
<feature type="region of interest" description="Disordered" evidence="4">
    <location>
        <begin position="250"/>
        <end position="275"/>
    </location>
</feature>
<feature type="compositionally biased region" description="Low complexity" evidence="4">
    <location>
        <begin position="253"/>
        <end position="265"/>
    </location>
</feature>
<feature type="compositionally biased region" description="Basic residues" evidence="4">
    <location>
        <begin position="104"/>
        <end position="116"/>
    </location>
</feature>
<feature type="region of interest" description="Disordered" evidence="4">
    <location>
        <begin position="39"/>
        <end position="81"/>
    </location>
</feature>
<evidence type="ECO:0000256" key="1">
    <source>
        <dbReference type="ARBA" id="ARBA00010164"/>
    </source>
</evidence>
<gene>
    <name evidence="6" type="ORF">JKL49_11815</name>
</gene>
<evidence type="ECO:0000259" key="5">
    <source>
        <dbReference type="Pfam" id="PF07804"/>
    </source>
</evidence>
<feature type="domain" description="HipA-like C-terminal" evidence="5">
    <location>
        <begin position="153"/>
        <end position="248"/>
    </location>
</feature>